<reference evidence="4" key="1">
    <citation type="submission" date="2021-06" db="EMBL/GenBank/DDBJ databases">
        <authorList>
            <person name="Kallberg Y."/>
            <person name="Tangrot J."/>
            <person name="Rosling A."/>
        </authorList>
    </citation>
    <scope>NUCLEOTIDE SEQUENCE</scope>
    <source>
        <strain evidence="4">IN212</strain>
    </source>
</reference>
<evidence type="ECO:0000313" key="5">
    <source>
        <dbReference type="Proteomes" id="UP000789396"/>
    </source>
</evidence>
<dbReference type="PROSITE" id="PS50088">
    <property type="entry name" value="ANK_REPEAT"/>
    <property type="match status" value="1"/>
</dbReference>
<proteinExistence type="predicted"/>
<feature type="domain" description="SPT23/MGA2-like DNA-binding" evidence="3">
    <location>
        <begin position="9"/>
        <end position="134"/>
    </location>
</feature>
<feature type="compositionally biased region" description="Low complexity" evidence="2">
    <location>
        <begin position="176"/>
        <end position="208"/>
    </location>
</feature>
<evidence type="ECO:0000259" key="3">
    <source>
        <dbReference type="Pfam" id="PF25603"/>
    </source>
</evidence>
<name>A0A9N9AEF0_9GLOM</name>
<dbReference type="AlphaFoldDB" id="A0A9N9AEF0"/>
<dbReference type="InterPro" id="IPR013783">
    <property type="entry name" value="Ig-like_fold"/>
</dbReference>
<dbReference type="SUPFAM" id="SSF48403">
    <property type="entry name" value="Ankyrin repeat"/>
    <property type="match status" value="1"/>
</dbReference>
<protein>
    <submittedName>
        <fullName evidence="4">8445_t:CDS:1</fullName>
    </submittedName>
</protein>
<gene>
    <name evidence="4" type="ORF">RFULGI_LOCUS3641</name>
</gene>
<evidence type="ECO:0000256" key="2">
    <source>
        <dbReference type="SAM" id="MobiDB-lite"/>
    </source>
</evidence>
<feature type="region of interest" description="Disordered" evidence="2">
    <location>
        <begin position="617"/>
        <end position="657"/>
    </location>
</feature>
<evidence type="ECO:0000256" key="1">
    <source>
        <dbReference type="PROSITE-ProRule" id="PRU00023"/>
    </source>
</evidence>
<feature type="non-terminal residue" evidence="4">
    <location>
        <position position="1"/>
    </location>
</feature>
<dbReference type="InterPro" id="IPR014756">
    <property type="entry name" value="Ig_E-set"/>
</dbReference>
<dbReference type="InterPro" id="IPR002110">
    <property type="entry name" value="Ankyrin_rpt"/>
</dbReference>
<feature type="compositionally biased region" description="Low complexity" evidence="2">
    <location>
        <begin position="251"/>
        <end position="290"/>
    </location>
</feature>
<dbReference type="EMBL" id="CAJVPZ010003253">
    <property type="protein sequence ID" value="CAG8527516.1"/>
    <property type="molecule type" value="Genomic_DNA"/>
</dbReference>
<dbReference type="Gene3D" id="1.25.40.20">
    <property type="entry name" value="Ankyrin repeat-containing domain"/>
    <property type="match status" value="1"/>
</dbReference>
<sequence>MQDISDKGLQIRVLGVPQTGAKSRVETQIKLCLQLVTDKGEKVPLWSHLRLPEYMVAKEKLKTKNARNPQDSAMNISEKGVLNLEATVVCATNPNATSNDDSNKPMDLDDEKTMQLEQRKILLFNCSEIVDFNYANTIIATGMSPPIMITDDHKSSKTKVGAGRKRPKAEYDRRTNAVASNAANSTKNKINSEVSSVSSLSPTPSGESHVTSSVISPNSKSSEVPSSPSTLARNSDSISPIKQEKTSTNRQQLQIQSSLTFQSQSSPTSPLSPVSPVTPITTSVPNTPNVLNAPRTSFPNTDQVATIATSNPQAVYPILANNNSSNVVLSMAPAQINSVSVNSLYQQQRLHPNIGGIGHFNVVNPHHNGGDGLTCVFGETPAIPTQYWSPNTLVCLLPPSPTPGPVVVSFKEFPINITDNSEQEVVFFNYNDDSDRALMELALQVVGMKMTGKLEDARNIAMRIVGGTDNNQSSVNNSNGDMNGMQHHLSSFARQASRTDDFEKHVIATLSLMDTFETEYDSISLQNRQNHTMLHIAAMLGYKRLCTYLVEKDIDVDMQDKYGFTEDIVRLLLTAGSDDIILNSNEKYAYDLAASRNFHNIVSLIANYRVDSGVSLSPTSSEEFSSENSDYDSWYNSEDDELNLDNNAGTQNPVEPDHDMSNVSIDKVSCQHANDNVTPNISWVDAETASGLLHKLKKEDGIVDAEVVDEGKKVTKHPLCEIATDLATASTIWLQRTFAHMHMPNIGKPPQINIQLPNIKMPNLQMPNLQMPNLQNFSSPKFSTMTFGTNLSIPRPSIPSMPSLSMNIEFPTLPTVTFPTMIMPTGFSNLVKDEKDMSSGAEMCDMKMEGIPQNTWDHHKKTLFGQGEPQQQADMPSKDIPHDETVFTRFGYPWPFNGSQPIVPMYPHQPNETHSSRSVSVSHASRRVGYDIQNLNEHQLSRVEQHTE</sequence>
<feature type="compositionally biased region" description="Low complexity" evidence="2">
    <location>
        <begin position="617"/>
        <end position="633"/>
    </location>
</feature>
<dbReference type="CDD" id="cd00102">
    <property type="entry name" value="IPT"/>
    <property type="match status" value="1"/>
</dbReference>
<feature type="repeat" description="ANK" evidence="1">
    <location>
        <begin position="529"/>
        <end position="561"/>
    </location>
</feature>
<dbReference type="InterPro" id="IPR057962">
    <property type="entry name" value="SPT23_MGA2_DBD"/>
</dbReference>
<evidence type="ECO:0000313" key="4">
    <source>
        <dbReference type="EMBL" id="CAG8527516.1"/>
    </source>
</evidence>
<feature type="compositionally biased region" description="Low complexity" evidence="2">
    <location>
        <begin position="216"/>
        <end position="229"/>
    </location>
</feature>
<feature type="region of interest" description="Disordered" evidence="2">
    <location>
        <begin position="149"/>
        <end position="291"/>
    </location>
</feature>
<dbReference type="SUPFAM" id="SSF81296">
    <property type="entry name" value="E set domains"/>
    <property type="match status" value="1"/>
</dbReference>
<keyword evidence="1" id="KW-0040">ANK repeat</keyword>
<dbReference type="InterPro" id="IPR036770">
    <property type="entry name" value="Ankyrin_rpt-contain_sf"/>
</dbReference>
<dbReference type="Gene3D" id="2.60.40.10">
    <property type="entry name" value="Immunoglobulins"/>
    <property type="match status" value="1"/>
</dbReference>
<dbReference type="Pfam" id="PF25603">
    <property type="entry name" value="SPT23_MGA2_DBD"/>
    <property type="match status" value="1"/>
</dbReference>
<accession>A0A9N9AEF0</accession>
<comment type="caution">
    <text evidence="4">The sequence shown here is derived from an EMBL/GenBank/DDBJ whole genome shotgun (WGS) entry which is preliminary data.</text>
</comment>
<dbReference type="OrthoDB" id="71307at2759"/>
<organism evidence="4 5">
    <name type="scientific">Racocetra fulgida</name>
    <dbReference type="NCBI Taxonomy" id="60492"/>
    <lineage>
        <taxon>Eukaryota</taxon>
        <taxon>Fungi</taxon>
        <taxon>Fungi incertae sedis</taxon>
        <taxon>Mucoromycota</taxon>
        <taxon>Glomeromycotina</taxon>
        <taxon>Glomeromycetes</taxon>
        <taxon>Diversisporales</taxon>
        <taxon>Gigasporaceae</taxon>
        <taxon>Racocetra</taxon>
    </lineage>
</organism>
<dbReference type="PROSITE" id="PS50297">
    <property type="entry name" value="ANK_REP_REGION"/>
    <property type="match status" value="1"/>
</dbReference>
<keyword evidence="5" id="KW-1185">Reference proteome</keyword>
<feature type="compositionally biased region" description="Polar residues" evidence="2">
    <location>
        <begin position="230"/>
        <end position="241"/>
    </location>
</feature>
<dbReference type="Proteomes" id="UP000789396">
    <property type="component" value="Unassembled WGS sequence"/>
</dbReference>